<feature type="region of interest" description="Disordered" evidence="2">
    <location>
        <begin position="1"/>
        <end position="27"/>
    </location>
</feature>
<keyword evidence="3" id="KW-1133">Transmembrane helix</keyword>
<protein>
    <recommendedName>
        <fullName evidence="6">ATPase</fullName>
    </recommendedName>
</protein>
<sequence length="874" mass="96473">MTGGSHIRAVGPEAAQEAQDHAVEQTSDDTLALEEEWQDEWEELEEERAARSFAWIVPAAAIFSVIAWTAFFVWTFRDAILSGGTPEQWIGWVINWSVPVLLIVSLWLLAMRNSRRESVRFADAAAALARESRELESRLIIVNRELSLAREFLGSQSRDLESLGRIAAERLSTHADQLQGLIHNNSAQIDSISSVSTTALENMQKLRDDLPVIANSAKDVSSQVGNAGRTAREQLDKLIAGFGRLNEFGTASGNQVDALSAKVASTIDAFEQQVDRLDVLATERFEALAAKSEEFRVDLDGREVDALAAMRHRADELRNGLVALQSEFTDEEERSLDALKSRIELVREEGSAIGASIREAEELAFKNLRNAKDRLHDEVAAVISDLDQLDAKALEAAQARVKALHEEAGRFDDLLAVRDAKFNEEIANRQDQFETRETQASEALAQRLSDLDDAIEERTEAQLARAERMVAHGQELAAKVSEINSLFERVSEHASGASQQLDTGLSGLEDKLSNNRSNLEATNAALAEVTESSIRLLEILQSGARQSREDLPKAIETASAKLERVEERAALLRDTMNEASNRGDALSNYLITTQDNIEHTGKNIDALHMRLRAHSDDNLVRLQSLQALVSDLEGSSERLANHASDSLQNAISELLKASKEAFATLEKSAEDVVNKAADGVAGLASSAVQRSLQTHSLDAIEQIEQVAIKASQAGRETTIQLRDQLSKVNELAGNLEQRVTRAREIAQEQVDNDFARRMALITDSLNSSAIDISKALAEDVADTSWAAYLRGDRGIFTRRAVRLIDNSEAREIVELYETDDDFREHVSRYIHDFEAMLRSLLSTRDGNSLGVTVLSSDMGKLYVALAQAIERLRN</sequence>
<evidence type="ECO:0000313" key="5">
    <source>
        <dbReference type="Proteomes" id="UP000057938"/>
    </source>
</evidence>
<evidence type="ECO:0008006" key="6">
    <source>
        <dbReference type="Google" id="ProtNLM"/>
    </source>
</evidence>
<evidence type="ECO:0000256" key="1">
    <source>
        <dbReference type="SAM" id="Coils"/>
    </source>
</evidence>
<dbReference type="EMBL" id="CP012669">
    <property type="protein sequence ID" value="ALE16535.1"/>
    <property type="molecule type" value="Genomic_DNA"/>
</dbReference>
<gene>
    <name evidence="4" type="ORF">AMC99_01241</name>
</gene>
<keyword evidence="3" id="KW-0472">Membrane</keyword>
<dbReference type="KEGG" id="aep:AMC99_01241"/>
<evidence type="ECO:0000256" key="3">
    <source>
        <dbReference type="SAM" id="Phobius"/>
    </source>
</evidence>
<keyword evidence="1" id="KW-0175">Coiled coil</keyword>
<evidence type="ECO:0000256" key="2">
    <source>
        <dbReference type="SAM" id="MobiDB-lite"/>
    </source>
</evidence>
<feature type="transmembrane region" description="Helical" evidence="3">
    <location>
        <begin position="89"/>
        <end position="110"/>
    </location>
</feature>
<accession>A0A0M4M7R7</accession>
<dbReference type="OrthoDB" id="9777715at2"/>
<keyword evidence="3" id="KW-0812">Transmembrane</keyword>
<reference evidence="4 5" key="1">
    <citation type="submission" date="2015-09" db="EMBL/GenBank/DDBJ databases">
        <title>Complete genome sequence of a benzo[a]pyrene-degrading bacterium Altererythrobacter epoxidivorans CGMCC 1.7731T.</title>
        <authorList>
            <person name="Li Z."/>
            <person name="Cheng H."/>
            <person name="Huo Y."/>
            <person name="Xu X."/>
        </authorList>
    </citation>
    <scope>NUCLEOTIDE SEQUENCE [LARGE SCALE GENOMIC DNA]</scope>
    <source>
        <strain evidence="4 5">CGMCC 1.7731</strain>
    </source>
</reference>
<dbReference type="PATRIC" id="fig|361183.4.peg.1212"/>
<dbReference type="STRING" id="361183.AMC99_01241"/>
<organism evidence="4 5">
    <name type="scientific">Altererythrobacter epoxidivorans</name>
    <dbReference type="NCBI Taxonomy" id="361183"/>
    <lineage>
        <taxon>Bacteria</taxon>
        <taxon>Pseudomonadati</taxon>
        <taxon>Pseudomonadota</taxon>
        <taxon>Alphaproteobacteria</taxon>
        <taxon>Sphingomonadales</taxon>
        <taxon>Erythrobacteraceae</taxon>
        <taxon>Altererythrobacter</taxon>
    </lineage>
</organism>
<proteinExistence type="predicted"/>
<evidence type="ECO:0000313" key="4">
    <source>
        <dbReference type="EMBL" id="ALE16535.1"/>
    </source>
</evidence>
<name>A0A0M4M7R7_9SPHN</name>
<keyword evidence="5" id="KW-1185">Reference proteome</keyword>
<dbReference type="RefSeq" id="WP_061924147.1">
    <property type="nucleotide sequence ID" value="NZ_CP012669.1"/>
</dbReference>
<dbReference type="AlphaFoldDB" id="A0A0M4M7R7"/>
<feature type="coiled-coil region" evidence="1">
    <location>
        <begin position="307"/>
        <end position="392"/>
    </location>
</feature>
<feature type="transmembrane region" description="Helical" evidence="3">
    <location>
        <begin position="53"/>
        <end position="77"/>
    </location>
</feature>
<feature type="coiled-coil region" evidence="1">
    <location>
        <begin position="548"/>
        <end position="582"/>
    </location>
</feature>
<dbReference type="Proteomes" id="UP000057938">
    <property type="component" value="Chromosome"/>
</dbReference>